<gene>
    <name evidence="1" type="ORF">GCM10022212_21350</name>
</gene>
<protein>
    <recommendedName>
        <fullName evidence="3">Preprotein translocase subunit YajC</fullName>
    </recommendedName>
</protein>
<sequence length="81" mass="9053">MRLLPWLVLLVLVIYVVRKKIRNAVDAQARGARQERPAELDGETMVRCEECGIHIPVSEALPGPGGRVFCSEEHRTRNASS</sequence>
<keyword evidence="2" id="KW-1185">Reference proteome</keyword>
<proteinExistence type="predicted"/>
<dbReference type="Proteomes" id="UP001501353">
    <property type="component" value="Unassembled WGS sequence"/>
</dbReference>
<accession>A0ABP7TAV6</accession>
<evidence type="ECO:0000313" key="2">
    <source>
        <dbReference type="Proteomes" id="UP001501353"/>
    </source>
</evidence>
<evidence type="ECO:0008006" key="3">
    <source>
        <dbReference type="Google" id="ProtNLM"/>
    </source>
</evidence>
<organism evidence="1 2">
    <name type="scientific">Actimicrobium antarcticum</name>
    <dbReference type="NCBI Taxonomy" id="1051899"/>
    <lineage>
        <taxon>Bacteria</taxon>
        <taxon>Pseudomonadati</taxon>
        <taxon>Pseudomonadota</taxon>
        <taxon>Betaproteobacteria</taxon>
        <taxon>Burkholderiales</taxon>
        <taxon>Oxalobacteraceae</taxon>
        <taxon>Actimicrobium</taxon>
    </lineage>
</organism>
<evidence type="ECO:0000313" key="1">
    <source>
        <dbReference type="EMBL" id="GAA4023621.1"/>
    </source>
</evidence>
<dbReference type="InterPro" id="IPR049708">
    <property type="entry name" value="PP0621-like"/>
</dbReference>
<reference evidence="2" key="1">
    <citation type="journal article" date="2019" name="Int. J. Syst. Evol. Microbiol.">
        <title>The Global Catalogue of Microorganisms (GCM) 10K type strain sequencing project: providing services to taxonomists for standard genome sequencing and annotation.</title>
        <authorList>
            <consortium name="The Broad Institute Genomics Platform"/>
            <consortium name="The Broad Institute Genome Sequencing Center for Infectious Disease"/>
            <person name="Wu L."/>
            <person name="Ma J."/>
        </authorList>
    </citation>
    <scope>NUCLEOTIDE SEQUENCE [LARGE SCALE GENOMIC DNA]</scope>
    <source>
        <strain evidence="2">JCM 16673</strain>
    </source>
</reference>
<dbReference type="NCBIfam" id="NF041023">
    <property type="entry name" value="PP0621_fam"/>
    <property type="match status" value="1"/>
</dbReference>
<dbReference type="RefSeq" id="WP_344763288.1">
    <property type="nucleotide sequence ID" value="NZ_BAAAZE010000008.1"/>
</dbReference>
<comment type="caution">
    <text evidence="1">The sequence shown here is derived from an EMBL/GenBank/DDBJ whole genome shotgun (WGS) entry which is preliminary data.</text>
</comment>
<name>A0ABP7TAV6_9BURK</name>
<dbReference type="EMBL" id="BAAAZE010000008">
    <property type="protein sequence ID" value="GAA4023621.1"/>
    <property type="molecule type" value="Genomic_DNA"/>
</dbReference>